<sequence>MRQSSRPPGYMPKASRAGSSSTTMRTCLRLAHRGL</sequence>
<proteinExistence type="predicted"/>
<gene>
    <name evidence="2" type="ORF">HBF26_09955</name>
</gene>
<evidence type="ECO:0000256" key="1">
    <source>
        <dbReference type="SAM" id="MobiDB-lite"/>
    </source>
</evidence>
<feature type="region of interest" description="Disordered" evidence="1">
    <location>
        <begin position="1"/>
        <end position="35"/>
    </location>
</feature>
<keyword evidence="3" id="KW-1185">Reference proteome</keyword>
<organism evidence="2 3">
    <name type="scientific">Luteibacter jiangsuensis</name>
    <dbReference type="NCBI Taxonomy" id="637577"/>
    <lineage>
        <taxon>Bacteria</taxon>
        <taxon>Pseudomonadati</taxon>
        <taxon>Pseudomonadota</taxon>
        <taxon>Gammaproteobacteria</taxon>
        <taxon>Lysobacterales</taxon>
        <taxon>Rhodanobacteraceae</taxon>
        <taxon>Luteibacter</taxon>
    </lineage>
</organism>
<comment type="caution">
    <text evidence="2">The sequence shown here is derived from an EMBL/GenBank/DDBJ whole genome shotgun (WGS) entry which is preliminary data.</text>
</comment>
<evidence type="ECO:0000313" key="2">
    <source>
        <dbReference type="EMBL" id="NID05210.1"/>
    </source>
</evidence>
<dbReference type="EMBL" id="JAAQQR010000004">
    <property type="protein sequence ID" value="NID05210.1"/>
    <property type="molecule type" value="Genomic_DNA"/>
</dbReference>
<dbReference type="Proteomes" id="UP001429601">
    <property type="component" value="Unassembled WGS sequence"/>
</dbReference>
<reference evidence="2 3" key="1">
    <citation type="journal article" date="2011" name="Curr. Microbiol.">
        <title>Luteibacter jiangsuensis sp. nov.: a methamidophos-degrading bacterium isolated from a methamidophos-manufacturing factory.</title>
        <authorList>
            <person name="Wang L."/>
            <person name="Wang G.L."/>
            <person name="Li S.P."/>
            <person name="Jiang J.D."/>
        </authorList>
    </citation>
    <scope>NUCLEOTIDE SEQUENCE [LARGE SCALE GENOMIC DNA]</scope>
    <source>
        <strain evidence="2 3">CGMCC 1.10133</strain>
    </source>
</reference>
<name>A0ABX0Q5G9_9GAMM</name>
<evidence type="ECO:0000313" key="3">
    <source>
        <dbReference type="Proteomes" id="UP001429601"/>
    </source>
</evidence>
<protein>
    <submittedName>
        <fullName evidence="2">DUF3704 domain-containing protein</fullName>
    </submittedName>
</protein>
<accession>A0ABX0Q5G9</accession>